<feature type="compositionally biased region" description="Low complexity" evidence="1">
    <location>
        <begin position="386"/>
        <end position="395"/>
    </location>
</feature>
<dbReference type="EMBL" id="BAAAQN010000086">
    <property type="protein sequence ID" value="GAA2062174.1"/>
    <property type="molecule type" value="Genomic_DNA"/>
</dbReference>
<feature type="region of interest" description="Disordered" evidence="1">
    <location>
        <begin position="364"/>
        <end position="408"/>
    </location>
</feature>
<sequence>MWLRRGGNLPAADRAERVALDLGLREALLRVLVLLASHAEKEKDAEGNIVGDFGTWDSICPSIDYMATWTRLSRSAVDRALRELRDDWLLLAYDGLAPERNRPKETLPPKRYRLTGTPQHPLPEAVERQRALARGEIWFGEPLQPDTEPASGPVDKPVDNSASLISETRIDVASDLRTDVEPKISTGFPPLTPGTKPPVFEKDGAIARPDAVGGGSVPGRAKSERQAALTKRAAPTAPKGRPTNPRGPKKAPERHAQPRTLVEWAVMELTERMTPWQRDDTLAMARAVLTGEAITEEQLVHRLRANLRMIGGGNRSTSPYGFARKTLFRKPFGCDDPYCEDGKVFTADPAQPPTDCPRCAERRMDRAAKRRQDQAQQAQPPTWREPGPGAAGPARGPRHPSDREQPWCGACDQRTRLIEIGFWDREPAPCPDCAPIPAWMVPSQKTGPGNLTDPLGT</sequence>
<evidence type="ECO:0000256" key="1">
    <source>
        <dbReference type="SAM" id="MobiDB-lite"/>
    </source>
</evidence>
<evidence type="ECO:0008006" key="4">
    <source>
        <dbReference type="Google" id="ProtNLM"/>
    </source>
</evidence>
<keyword evidence="3" id="KW-1185">Reference proteome</keyword>
<feature type="compositionally biased region" description="Basic and acidic residues" evidence="1">
    <location>
        <begin position="364"/>
        <end position="373"/>
    </location>
</feature>
<evidence type="ECO:0000313" key="2">
    <source>
        <dbReference type="EMBL" id="GAA2062174.1"/>
    </source>
</evidence>
<evidence type="ECO:0000313" key="3">
    <source>
        <dbReference type="Proteomes" id="UP001500751"/>
    </source>
</evidence>
<dbReference type="Proteomes" id="UP001500751">
    <property type="component" value="Unassembled WGS sequence"/>
</dbReference>
<proteinExistence type="predicted"/>
<feature type="region of interest" description="Disordered" evidence="1">
    <location>
        <begin position="100"/>
        <end position="120"/>
    </location>
</feature>
<comment type="caution">
    <text evidence="2">The sequence shown here is derived from an EMBL/GenBank/DDBJ whole genome shotgun (WGS) entry which is preliminary data.</text>
</comment>
<accession>A0ABN2VGW6</accession>
<organism evidence="2 3">
    <name type="scientific">Catenulispora yoronensis</name>
    <dbReference type="NCBI Taxonomy" id="450799"/>
    <lineage>
        <taxon>Bacteria</taxon>
        <taxon>Bacillati</taxon>
        <taxon>Actinomycetota</taxon>
        <taxon>Actinomycetes</taxon>
        <taxon>Catenulisporales</taxon>
        <taxon>Catenulisporaceae</taxon>
        <taxon>Catenulispora</taxon>
    </lineage>
</organism>
<reference evidence="3" key="1">
    <citation type="journal article" date="2019" name="Int. J. Syst. Evol. Microbiol.">
        <title>The Global Catalogue of Microorganisms (GCM) 10K type strain sequencing project: providing services to taxonomists for standard genome sequencing and annotation.</title>
        <authorList>
            <consortium name="The Broad Institute Genomics Platform"/>
            <consortium name="The Broad Institute Genome Sequencing Center for Infectious Disease"/>
            <person name="Wu L."/>
            <person name="Ma J."/>
        </authorList>
    </citation>
    <scope>NUCLEOTIDE SEQUENCE [LARGE SCALE GENOMIC DNA]</scope>
    <source>
        <strain evidence="3">JCM 16014</strain>
    </source>
</reference>
<protein>
    <recommendedName>
        <fullName evidence="4">Helix-turn-helix domain-containing protein</fullName>
    </recommendedName>
</protein>
<feature type="region of interest" description="Disordered" evidence="1">
    <location>
        <begin position="181"/>
        <end position="257"/>
    </location>
</feature>
<name>A0ABN2VGW6_9ACTN</name>
<dbReference type="RefSeq" id="WP_344671585.1">
    <property type="nucleotide sequence ID" value="NZ_BAAAQN010000086.1"/>
</dbReference>
<gene>
    <name evidence="2" type="ORF">GCM10009839_86610</name>
</gene>